<feature type="compositionally biased region" description="Basic and acidic residues" evidence="1">
    <location>
        <begin position="378"/>
        <end position="404"/>
    </location>
</feature>
<feature type="compositionally biased region" description="Polar residues" evidence="1">
    <location>
        <begin position="31"/>
        <end position="42"/>
    </location>
</feature>
<dbReference type="SUPFAM" id="SSF81383">
    <property type="entry name" value="F-box domain"/>
    <property type="match status" value="1"/>
</dbReference>
<sequence length="2412" mass="276145">MGDGGVACVPSQHVMERFPNSDTYCRGNGGFNSKSRTFPESSQAQRKQQQQNDKKVEVEKEEFGGSESGGTTTGEFDSGIGEHEKGEIVSEISAQQEDEIEEGELQIENGEFIPERERKKEVVEKGEFVIQQAKWRRGDLDRAEFISDSFRRVGGETERRKFGMSIQRDEFDKGGEYARDKWRRGGEFEKGEYIPPNKWRKPEYEFSPGKGRRWEADNKFAKEKGWKFDNERTPPSMKYSAEYSRNENEWRNRSNRWDPSHDRDLKFGSRITDDELGPYKHSESDGKNHGKDYSSGSWMKRHGTESESSNRRYNDDFSDYPNSKSRRISDDNNRYFDNRYSHHPMDRSSRNSSASSRISSTNRSLARYNDSSSAFKGTYDRRGRSPEYFERGKYDRSRHYDYRDQSPPYSERSPHDRGRYYDHRSRSPPRLDRSPYDRSRQYDRRSRSPSRIDRSPQIRGRHIDQRDRTPGYTEKSPLERGRGYGDQETSRKSGGNERQNLQDGTQSHEDKLAWRDSAGKESSYKPSTIQPSDSEDSESCLANKNTKDLSQEEDQKKLSIDSTEKSGQVDEAPEGPLSMEEDMDICDTPPHVTVITDSTFGSWFYIDHFGVEQGPSKLADLKRLVEEGALQSDHLVKHFESNWWVTVEKAASPVVNMNFPSIVSDTVTQMVCPPEAPGNLLLDVGDVDQPIRQLDQELSVVSPQLPSHLDEPLEDLHIDERVATLLTGYSPVPGKELETLEEALEVTFEHIFWEKWGNFEGSRIYQPTEDPHGQRRDEELSKPYGITSKDTGETRSSIHPIKENAIAIEDASDWFAGRWLCKGGDWRRKEELCKGGDWRKKDEVTQEKSSKKKFVLNDGYPLCQMPKSGYDDPRWHREDEYCSRSKRFDLPSWAFSLQDEKSDSSTSTKVSQMKQPIVPRGVKGTMLPVVRINACVVKNRVSPVFEPRATARGYERHSRSVRSSSAMINGRSSFEELSSRSRRTHEEDSEKQIEPISIPKDHVCTVDELQLQLGDWFYLDGAGHEHGPLSFLELQGLVDKGTIQKHTSVFRKFDQIWVPVNSVAAASTPAVDSSAVPVSGSDVEMHHGSNMVPSSFHSLHPQFIGYTRGKLHELVMKSYKSRDFAIAINEVLDPWINAKQPKKDLEKHPFASSFLKTSLSHDMQKLRSSEDDHMHAGKRARLDDSEEDFDSEDLKAIQKDEFSFEDFLGDATMTQEDDRTSEVEKEGWGLLSGRILMQIFHSLRADMKSLAFSAATCKHWNSAVKFYKGVSRQVDLSAAGPNCSDAMFLEIMNSYNKGNVASVVLVGCTGISASALEEILHLFPCLSYIDIRGCNQFAELSYKYQNRKWRKTRGLCGSKTFDSSRSRIKSLRQITEKSPSFPKALKGPNSSLVESSVESRHDSAFDRKDSQSQSFRQSFYRRKKLLDARKSSSVLAREARMRRLLSRNSENGYKKMEEFLTFSLKDIMKENTFDFFLPKVAEIEDRMKNGHYISHGLKSVKEDIGRMVRDAIKAKNRGDTGDMENIIKLFMRLLTNLEENSKSTRERDERMKLLKDTSGMSKKKHSKLMNERKCMTRSNGTPHANDSANYDEYASDRELRRRLSKINRKTLDSGSDTSDDRSSVDARSDNESTNSDTETDLDIHPEGGSGGLRGNGYFPADEALDSMAEDREWGNRMTKEGLVPPVTRKYEVIDRYVIVADEEEVRRKMLVTLPDDYSEKLKVQKDGIDESDMEIPEVKDYKPRKQVGDEVLEQEVYGIDPYTHNLLLDSMPEELNWSLQERHLFIEDVLLRTLNTQVRHFTGVGNAPMVYNLRPVVEEIEKFAQKGGDIRSMRMCHGILKAMHSRPDDNYVAYRKGLGVVCNKQGGFGEDDFVVEFLGEVYPAWKWFEKQDGIRSLQKNKTDPAPEFYNIYLERPKGDRDGYDLVVVDAMHKANYASRICHSCRPNCEAKVTAVDGQYQIGVYTVRPIGYGEEVTFDYNSVTESKEEHEASVCLCGSQVCRGSYLNLTGDGAFQKVMKERHGVLDRHQLMLEACELNSVSEEDYIDLGRAGLGNCLLAGLPDWLVAYSARLVRFINLERAKLPKQIYKHNVEEKRKFFPDIEIDKELEKSDAEVQAEGVYNQRLQNLALTIDKVRYVMRCVFGDVKKAPPPLQKLTPEEIINALWKGEGSFVEELLQCMGPHVEENLLNDLMSKIQAHDPSGSDDLLGELQKSLLWLRDEVRKLPCTYKCRHDAAADLIHIYACTKCFFRVREYKSVTSPPVYISPLDLGPKYSGMLGSGPKEYCKTYGENYCLGQLLNWHSQNDATPDAFLIKARRGCLSLPSISSFYAKAQKPSKQRIYGPRPVRFMLSRMERQPQRAWPNDMIWSFDSNSQVFGSPMLDSIINKNSLDREMLHWLRTRPSIFSAMWDR</sequence>
<feature type="compositionally biased region" description="Basic and acidic residues" evidence="1">
    <location>
        <begin position="327"/>
        <end position="349"/>
    </location>
</feature>
<protein>
    <recommendedName>
        <fullName evidence="2">SET domain-containing protein</fullName>
    </recommendedName>
</protein>
<feature type="compositionally biased region" description="Basic and acidic residues" evidence="1">
    <location>
        <begin position="506"/>
        <end position="523"/>
    </location>
</feature>
<gene>
    <name evidence="3" type="ORF">MKW98_015507</name>
</gene>
<reference evidence="3" key="1">
    <citation type="submission" date="2022-04" db="EMBL/GenBank/DDBJ databases">
        <title>A functionally conserved STORR gene fusion in Papaver species that diverged 16.8 million years ago.</title>
        <authorList>
            <person name="Catania T."/>
        </authorList>
    </citation>
    <scope>NUCLEOTIDE SEQUENCE</scope>
    <source>
        <strain evidence="3">S-188037</strain>
    </source>
</reference>
<feature type="compositionally biased region" description="Polar residues" evidence="1">
    <location>
        <begin position="496"/>
        <end position="505"/>
    </location>
</feature>
<dbReference type="SUPFAM" id="SSF82199">
    <property type="entry name" value="SET domain"/>
    <property type="match status" value="1"/>
</dbReference>
<feature type="region of interest" description="Disordered" evidence="1">
    <location>
        <begin position="1540"/>
        <end position="1593"/>
    </location>
</feature>
<feature type="compositionally biased region" description="Basic and acidic residues" evidence="1">
    <location>
        <begin position="545"/>
        <end position="568"/>
    </location>
</feature>
<feature type="compositionally biased region" description="Polar residues" evidence="1">
    <location>
        <begin position="1576"/>
        <end position="1588"/>
    </location>
</feature>
<feature type="region of interest" description="Disordered" evidence="1">
    <location>
        <begin position="764"/>
        <end position="797"/>
    </location>
</feature>
<feature type="compositionally biased region" description="Basic and acidic residues" evidence="1">
    <location>
        <begin position="212"/>
        <end position="232"/>
    </location>
</feature>
<evidence type="ECO:0000313" key="4">
    <source>
        <dbReference type="Proteomes" id="UP001202328"/>
    </source>
</evidence>
<comment type="caution">
    <text evidence="3">The sequence shown here is derived from an EMBL/GenBank/DDBJ whole genome shotgun (WGS) entry which is preliminary data.</text>
</comment>
<feature type="region of interest" description="Disordered" evidence="1">
    <location>
        <begin position="1605"/>
        <end position="1657"/>
    </location>
</feature>
<feature type="compositionally biased region" description="Basic and acidic residues" evidence="1">
    <location>
        <begin position="412"/>
        <end position="469"/>
    </location>
</feature>
<dbReference type="Pfam" id="PF25531">
    <property type="entry name" value="GYF_ATXR3"/>
    <property type="match status" value="1"/>
</dbReference>
<dbReference type="InterPro" id="IPR046341">
    <property type="entry name" value="SET_dom_sf"/>
</dbReference>
<feature type="region of interest" description="Disordered" evidence="1">
    <location>
        <begin position="972"/>
        <end position="992"/>
    </location>
</feature>
<feature type="compositionally biased region" description="Acidic residues" evidence="1">
    <location>
        <begin position="96"/>
        <end position="105"/>
    </location>
</feature>
<dbReference type="InterPro" id="IPR057851">
    <property type="entry name" value="ATXR3_GYF"/>
</dbReference>
<accession>A0AAD4S4L5</accession>
<feature type="domain" description="SET" evidence="2">
    <location>
        <begin position="1841"/>
        <end position="1980"/>
    </location>
</feature>
<feature type="region of interest" description="Disordered" evidence="1">
    <location>
        <begin position="193"/>
        <end position="581"/>
    </location>
</feature>
<dbReference type="Gene3D" id="3.80.10.10">
    <property type="entry name" value="Ribonuclease Inhibitor"/>
    <property type="match status" value="1"/>
</dbReference>
<dbReference type="SMART" id="SM00317">
    <property type="entry name" value="SET"/>
    <property type="match status" value="1"/>
</dbReference>
<dbReference type="PROSITE" id="PS50280">
    <property type="entry name" value="SET"/>
    <property type="match status" value="1"/>
</dbReference>
<dbReference type="Pfam" id="PF19633">
    <property type="entry name" value="SDG2_C"/>
    <property type="match status" value="1"/>
</dbReference>
<name>A0AAD4S4L5_9MAGN</name>
<feature type="compositionally biased region" description="Basic and acidic residues" evidence="1">
    <location>
        <begin position="244"/>
        <end position="292"/>
    </location>
</feature>
<feature type="compositionally biased region" description="Low complexity" evidence="1">
    <location>
        <begin position="350"/>
        <end position="364"/>
    </location>
</feature>
<keyword evidence="4" id="KW-1185">Reference proteome</keyword>
<dbReference type="EMBL" id="JAJJMB010014053">
    <property type="protein sequence ID" value="KAI3863049.1"/>
    <property type="molecule type" value="Genomic_DNA"/>
</dbReference>
<organism evidence="3 4">
    <name type="scientific">Papaver atlanticum</name>
    <dbReference type="NCBI Taxonomy" id="357466"/>
    <lineage>
        <taxon>Eukaryota</taxon>
        <taxon>Viridiplantae</taxon>
        <taxon>Streptophyta</taxon>
        <taxon>Embryophyta</taxon>
        <taxon>Tracheophyta</taxon>
        <taxon>Spermatophyta</taxon>
        <taxon>Magnoliopsida</taxon>
        <taxon>Ranunculales</taxon>
        <taxon>Papaveraceae</taxon>
        <taxon>Papaveroideae</taxon>
        <taxon>Papaver</taxon>
    </lineage>
</organism>
<dbReference type="InterPro" id="IPR036047">
    <property type="entry name" value="F-box-like_dom_sf"/>
</dbReference>
<dbReference type="Proteomes" id="UP001202328">
    <property type="component" value="Unassembled WGS sequence"/>
</dbReference>
<feature type="compositionally biased region" description="Basic and acidic residues" evidence="1">
    <location>
        <begin position="302"/>
        <end position="315"/>
    </location>
</feature>
<dbReference type="InterPro" id="IPR045606">
    <property type="entry name" value="ATXR3_C"/>
</dbReference>
<evidence type="ECO:0000256" key="1">
    <source>
        <dbReference type="SAM" id="MobiDB-lite"/>
    </source>
</evidence>
<feature type="compositionally biased region" description="Basic and acidic residues" evidence="1">
    <location>
        <begin position="1540"/>
        <end position="1555"/>
    </location>
</feature>
<dbReference type="Gene3D" id="2.170.270.10">
    <property type="entry name" value="SET domain"/>
    <property type="match status" value="1"/>
</dbReference>
<feature type="region of interest" description="Disordered" evidence="1">
    <location>
        <begin position="1"/>
        <end position="118"/>
    </location>
</feature>
<dbReference type="InterPro" id="IPR001214">
    <property type="entry name" value="SET_dom"/>
</dbReference>
<feature type="compositionally biased region" description="Basic and acidic residues" evidence="1">
    <location>
        <begin position="52"/>
        <end position="63"/>
    </location>
</feature>
<dbReference type="InterPro" id="IPR032675">
    <property type="entry name" value="LRR_dom_sf"/>
</dbReference>
<feature type="compositionally biased region" description="Basic and acidic residues" evidence="1">
    <location>
        <begin position="769"/>
        <end position="781"/>
    </location>
</feature>
<proteinExistence type="predicted"/>
<evidence type="ECO:0000259" key="2">
    <source>
        <dbReference type="PROSITE" id="PS50280"/>
    </source>
</evidence>
<evidence type="ECO:0000313" key="3">
    <source>
        <dbReference type="EMBL" id="KAI3863049.1"/>
    </source>
</evidence>
<dbReference type="PANTHER" id="PTHR46655:SF1">
    <property type="entry name" value="HISTONE-LYSINE N-METHYLTRANSFERASE ATXR3"/>
    <property type="match status" value="1"/>
</dbReference>
<dbReference type="CDD" id="cd10531">
    <property type="entry name" value="SET_SETD2-like"/>
    <property type="match status" value="1"/>
</dbReference>
<dbReference type="PANTHER" id="PTHR46655">
    <property type="entry name" value="HISTONE-LYSINE N-METHYLTRANSFERASE ATXR3"/>
    <property type="match status" value="1"/>
</dbReference>
<feature type="compositionally biased region" description="Basic and acidic residues" evidence="1">
    <location>
        <begin position="1618"/>
        <end position="1630"/>
    </location>
</feature>
<feature type="compositionally biased region" description="Basic and acidic residues" evidence="1">
    <location>
        <begin position="973"/>
        <end position="992"/>
    </location>
</feature>
<feature type="compositionally biased region" description="Basic and acidic residues" evidence="1">
    <location>
        <begin position="476"/>
        <end position="495"/>
    </location>
</feature>
<dbReference type="Pfam" id="PF00856">
    <property type="entry name" value="SET"/>
    <property type="match status" value="1"/>
</dbReference>